<reference evidence="1" key="1">
    <citation type="submission" date="2021-01" db="EMBL/GenBank/DDBJ databases">
        <title>Whole genome shotgun sequence of Actinoplanes rishiriensis NBRC 108556.</title>
        <authorList>
            <person name="Komaki H."/>
            <person name="Tamura T."/>
        </authorList>
    </citation>
    <scope>NUCLEOTIDE SEQUENCE</scope>
    <source>
        <strain evidence="1">NBRC 108556</strain>
    </source>
</reference>
<evidence type="ECO:0000313" key="1">
    <source>
        <dbReference type="EMBL" id="GIE95825.1"/>
    </source>
</evidence>
<gene>
    <name evidence="1" type="ORF">Ari01nite_32900</name>
</gene>
<proteinExistence type="predicted"/>
<protein>
    <submittedName>
        <fullName evidence="1">Uncharacterized protein</fullName>
    </submittedName>
</protein>
<dbReference type="AlphaFoldDB" id="A0A919MXK1"/>
<accession>A0A919MXK1</accession>
<dbReference type="Proteomes" id="UP000636960">
    <property type="component" value="Unassembled WGS sequence"/>
</dbReference>
<organism evidence="1 2">
    <name type="scientific">Paractinoplanes rishiriensis</name>
    <dbReference type="NCBI Taxonomy" id="1050105"/>
    <lineage>
        <taxon>Bacteria</taxon>
        <taxon>Bacillati</taxon>
        <taxon>Actinomycetota</taxon>
        <taxon>Actinomycetes</taxon>
        <taxon>Micromonosporales</taxon>
        <taxon>Micromonosporaceae</taxon>
        <taxon>Paractinoplanes</taxon>
    </lineage>
</organism>
<comment type="caution">
    <text evidence="1">The sequence shown here is derived from an EMBL/GenBank/DDBJ whole genome shotgun (WGS) entry which is preliminary data.</text>
</comment>
<name>A0A919MXK1_9ACTN</name>
<sequence>MARRLAAINAYEFPSSVRSRFNLQHQSLSAEEIGIVESGTRQWYRLVARHPKAKLAMPSAVVDDMWHEHVLHTRDYAAFCDIAFVRFLHHTPESAMTAEGAADNQTAGLATTYRLAQQDEAGRLPLLFRVDADLGITGGRRYLADCGGRGQCHDMPGTICLQHIAGPGRGFRGRWMPSSEYGRYPGDGGGGAHGCGGGCGGS</sequence>
<dbReference type="EMBL" id="BOMV01000036">
    <property type="protein sequence ID" value="GIE95825.1"/>
    <property type="molecule type" value="Genomic_DNA"/>
</dbReference>
<keyword evidence="2" id="KW-1185">Reference proteome</keyword>
<evidence type="ECO:0000313" key="2">
    <source>
        <dbReference type="Proteomes" id="UP000636960"/>
    </source>
</evidence>